<dbReference type="InterPro" id="IPR018062">
    <property type="entry name" value="HTH_AraC-typ_CS"/>
</dbReference>
<evidence type="ECO:0000313" key="9">
    <source>
        <dbReference type="Proteomes" id="UP000641741"/>
    </source>
</evidence>
<organism evidence="8 9">
    <name type="scientific">Agathobaculum hominis</name>
    <dbReference type="NCBI Taxonomy" id="2763014"/>
    <lineage>
        <taxon>Bacteria</taxon>
        <taxon>Bacillati</taxon>
        <taxon>Bacillota</taxon>
        <taxon>Clostridia</taxon>
        <taxon>Eubacteriales</taxon>
        <taxon>Butyricicoccaceae</taxon>
        <taxon>Agathobaculum</taxon>
    </lineage>
</organism>
<dbReference type="PANTHER" id="PTHR43280">
    <property type="entry name" value="ARAC-FAMILY TRANSCRIPTIONAL REGULATOR"/>
    <property type="match status" value="1"/>
</dbReference>
<dbReference type="Gene3D" id="3.20.20.80">
    <property type="entry name" value="Glycosidases"/>
    <property type="match status" value="1"/>
</dbReference>
<name>A0ABR7GQQ5_9FIRM</name>
<comment type="caution">
    <text evidence="8">The sequence shown here is derived from an EMBL/GenBank/DDBJ whole genome shotgun (WGS) entry which is preliminary data.</text>
</comment>
<protein>
    <submittedName>
        <fullName evidence="8">Helix-turn-helix domain-containing protein</fullName>
    </submittedName>
</protein>
<keyword evidence="9" id="KW-1185">Reference proteome</keyword>
<dbReference type="PROSITE" id="PS01124">
    <property type="entry name" value="HTH_ARAC_FAMILY_2"/>
    <property type="match status" value="1"/>
</dbReference>
<dbReference type="PANTHER" id="PTHR43280:SF28">
    <property type="entry name" value="HTH-TYPE TRANSCRIPTIONAL ACTIVATOR RHAS"/>
    <property type="match status" value="1"/>
</dbReference>
<evidence type="ECO:0000259" key="7">
    <source>
        <dbReference type="PROSITE" id="PS01124"/>
    </source>
</evidence>
<gene>
    <name evidence="8" type="ORF">H8S02_11870</name>
</gene>
<dbReference type="InterPro" id="IPR017853">
    <property type="entry name" value="GH"/>
</dbReference>
<keyword evidence="5" id="KW-0804">Transcription</keyword>
<dbReference type="InterPro" id="IPR018060">
    <property type="entry name" value="HTH_AraC"/>
</dbReference>
<keyword evidence="4" id="KW-0238">DNA-binding</keyword>
<evidence type="ECO:0000256" key="2">
    <source>
        <dbReference type="ARBA" id="ARBA00022801"/>
    </source>
</evidence>
<dbReference type="SUPFAM" id="SSF51445">
    <property type="entry name" value="(Trans)glycosidases"/>
    <property type="match status" value="1"/>
</dbReference>
<dbReference type="Gene3D" id="2.60.40.1500">
    <property type="entry name" value="Glycosyl hydrolase domain, family 39"/>
    <property type="match status" value="1"/>
</dbReference>
<comment type="similarity">
    <text evidence="1">Belongs to the glycosyl hydrolase 39 family.</text>
</comment>
<keyword evidence="6" id="KW-0326">Glycosidase</keyword>
<evidence type="ECO:0000256" key="1">
    <source>
        <dbReference type="ARBA" id="ARBA00008875"/>
    </source>
</evidence>
<proteinExistence type="inferred from homology"/>
<dbReference type="Pfam" id="PF01229">
    <property type="entry name" value="Glyco_hydro_39"/>
    <property type="match status" value="1"/>
</dbReference>
<dbReference type="Proteomes" id="UP000641741">
    <property type="component" value="Unassembled WGS sequence"/>
</dbReference>
<dbReference type="InterPro" id="IPR009057">
    <property type="entry name" value="Homeodomain-like_sf"/>
</dbReference>
<dbReference type="PRINTS" id="PR00032">
    <property type="entry name" value="HTHARAC"/>
</dbReference>
<dbReference type="InterPro" id="IPR049166">
    <property type="entry name" value="GH39_cat"/>
</dbReference>
<evidence type="ECO:0000313" key="8">
    <source>
        <dbReference type="EMBL" id="MBC5696623.1"/>
    </source>
</evidence>
<evidence type="ECO:0000256" key="6">
    <source>
        <dbReference type="ARBA" id="ARBA00023295"/>
    </source>
</evidence>
<dbReference type="SMART" id="SM00342">
    <property type="entry name" value="HTH_ARAC"/>
    <property type="match status" value="1"/>
</dbReference>
<dbReference type="SUPFAM" id="SSF51011">
    <property type="entry name" value="Glycosyl hydrolase domain"/>
    <property type="match status" value="1"/>
</dbReference>
<dbReference type="SUPFAM" id="SSF46689">
    <property type="entry name" value="Homeodomain-like"/>
    <property type="match status" value="2"/>
</dbReference>
<dbReference type="Pfam" id="PF12833">
    <property type="entry name" value="HTH_18"/>
    <property type="match status" value="1"/>
</dbReference>
<feature type="domain" description="HTH araC/xylS-type" evidence="7">
    <location>
        <begin position="167"/>
        <end position="265"/>
    </location>
</feature>
<dbReference type="RefSeq" id="WP_186970689.1">
    <property type="nucleotide sequence ID" value="NZ_JACOPK010000013.1"/>
</dbReference>
<evidence type="ECO:0000256" key="5">
    <source>
        <dbReference type="ARBA" id="ARBA00023163"/>
    </source>
</evidence>
<sequence>MTLDFNDNHEITLSILHEDQPYLLWSSGVRFVFVMRGTVSALLHGQTHTLSPAGFCLIHPLELCQISCFADSKALMVYIPQDYIRLSGFTNSAWDCLAVDAQASPQTICDELRRLFAKIVSLYFNRAPKQVLNAAVMQFFQFLEQNFHAEKSDAGEHLPSTSMDRITQVLKLIHSRWNEDISVPELAEQVHVSPNYLSRFFSRHIHMTITDYIGSIRIHHALTMLREDHCSVTDVALQAGFPNSSAFIRKFKQQFGVTPKQYAKDLEEQRKNQQPDVLLPNMQTEAGDFAALFKYLPLDDDRISATEKTLYPLQINASAEGRPIRPIWQKLLNFGYAREGLLASVQQQIMRAQQEIGFEYIRFHGIFDDNIQIYQENREGQPVLNFLYADLLTDFLISQGFKLYIELGLMPSALKKYDIFVLSRSSNYSVAAQQEKWQQLVSGSIQHWITRYGLDTVRTWKFTTMGIHVPVFTEVTFDEFYTHYQSTWQAVKSVDPLLQFGGPGGFASIVWAADILPDFFRFAEDHGCFPDFITTQDYPHQNVEDDIEFMNTSISQDFLPTTLSGDRHFTRNLCTRLCQLMRAVDREHTPIWLEECNSTIWQRDLSGDTCYKAAWLCHSIAENYDSVEAFGYWLLTDFIEERGPFNRLFHGGYGLFTFNGIPKAGWQALNLLHSTGDQVLYSGDWYLVTRSARQLQILLFHYCDYDSLYRHRYRKLEYPEEAYRVFRTSNVMDVRIQLNSLVPQPHRMQQFIIDREHGSSFDQWLRWGAPNDLSVADVEQLHRASEPGYRSTLLCPDEKGEFVLQSRLQPHEVQLFIIELNNG</sequence>
<reference evidence="8 9" key="1">
    <citation type="submission" date="2020-08" db="EMBL/GenBank/DDBJ databases">
        <title>Genome public.</title>
        <authorList>
            <person name="Liu C."/>
            <person name="Sun Q."/>
        </authorList>
    </citation>
    <scope>NUCLEOTIDE SEQUENCE [LARGE SCALE GENOMIC DNA]</scope>
    <source>
        <strain evidence="8 9">M2</strain>
    </source>
</reference>
<evidence type="ECO:0000256" key="4">
    <source>
        <dbReference type="ARBA" id="ARBA00023125"/>
    </source>
</evidence>
<accession>A0ABR7GQQ5</accession>
<dbReference type="InterPro" id="IPR020449">
    <property type="entry name" value="Tscrpt_reg_AraC-type_HTH"/>
</dbReference>
<keyword evidence="2" id="KW-0378">Hydrolase</keyword>
<dbReference type="Gene3D" id="1.10.10.60">
    <property type="entry name" value="Homeodomain-like"/>
    <property type="match status" value="2"/>
</dbReference>
<keyword evidence="3" id="KW-0805">Transcription regulation</keyword>
<dbReference type="EMBL" id="JACOPK010000013">
    <property type="protein sequence ID" value="MBC5696623.1"/>
    <property type="molecule type" value="Genomic_DNA"/>
</dbReference>
<dbReference type="PROSITE" id="PS00041">
    <property type="entry name" value="HTH_ARAC_FAMILY_1"/>
    <property type="match status" value="1"/>
</dbReference>
<evidence type="ECO:0000256" key="3">
    <source>
        <dbReference type="ARBA" id="ARBA00023015"/>
    </source>
</evidence>